<evidence type="ECO:0000256" key="7">
    <source>
        <dbReference type="ARBA" id="ARBA00022840"/>
    </source>
</evidence>
<evidence type="ECO:0000256" key="10">
    <source>
        <dbReference type="ARBA" id="ARBA00031900"/>
    </source>
</evidence>
<dbReference type="Gene3D" id="3.30.980.10">
    <property type="entry name" value="Threonyl-trna Synthetase, Chain A, domain 2"/>
    <property type="match status" value="1"/>
</dbReference>
<feature type="domain" description="Aminoacyl-transfer RNA synthetases class-II family profile" evidence="13">
    <location>
        <begin position="414"/>
        <end position="687"/>
    </location>
</feature>
<dbReference type="SMART" id="SM00863">
    <property type="entry name" value="tRNA_SAD"/>
    <property type="match status" value="1"/>
</dbReference>
<dbReference type="AlphaFoldDB" id="A0AAV4LS91"/>
<dbReference type="InterPro" id="IPR006195">
    <property type="entry name" value="aa-tRNA-synth_II"/>
</dbReference>
<organism evidence="14 15">
    <name type="scientific">Babesia caballi</name>
    <dbReference type="NCBI Taxonomy" id="5871"/>
    <lineage>
        <taxon>Eukaryota</taxon>
        <taxon>Sar</taxon>
        <taxon>Alveolata</taxon>
        <taxon>Apicomplexa</taxon>
        <taxon>Aconoidasida</taxon>
        <taxon>Piroplasmida</taxon>
        <taxon>Babesiidae</taxon>
        <taxon>Babesia</taxon>
    </lineage>
</organism>
<dbReference type="Proteomes" id="UP001497744">
    <property type="component" value="Unassembled WGS sequence"/>
</dbReference>
<keyword evidence="8" id="KW-0648">Protein biosynthesis</keyword>
<dbReference type="Pfam" id="PF00587">
    <property type="entry name" value="tRNA-synt_2b"/>
    <property type="match status" value="1"/>
</dbReference>
<protein>
    <recommendedName>
        <fullName evidence="12">Probable threonine--tRNA ligase, cytoplasmic</fullName>
        <ecNumber evidence="3">6.1.1.3</ecNumber>
    </recommendedName>
    <alternativeName>
        <fullName evidence="10">Threonyl-tRNA synthetase</fullName>
    </alternativeName>
</protein>
<dbReference type="GO" id="GO:0005739">
    <property type="term" value="C:mitochondrion"/>
    <property type="evidence" value="ECO:0007669"/>
    <property type="project" value="TreeGrafter"/>
</dbReference>
<dbReference type="PANTHER" id="PTHR11451">
    <property type="entry name" value="THREONINE-TRNA LIGASE"/>
    <property type="match status" value="1"/>
</dbReference>
<comment type="caution">
    <text evidence="14">The sequence shown here is derived from an EMBL/GenBank/DDBJ whole genome shotgun (WGS) entry which is preliminary data.</text>
</comment>
<dbReference type="GeneID" id="94194608"/>
<dbReference type="EC" id="6.1.1.3" evidence="3"/>
<proteinExistence type="inferred from homology"/>
<dbReference type="SUPFAM" id="SSF52954">
    <property type="entry name" value="Class II aaRS ABD-related"/>
    <property type="match status" value="1"/>
</dbReference>
<dbReference type="Gene3D" id="3.10.20.30">
    <property type="match status" value="1"/>
</dbReference>
<dbReference type="InterPro" id="IPR012675">
    <property type="entry name" value="Beta-grasp_dom_sf"/>
</dbReference>
<evidence type="ECO:0000256" key="1">
    <source>
        <dbReference type="ARBA" id="ARBA00004496"/>
    </source>
</evidence>
<comment type="subcellular location">
    <subcellularLocation>
        <location evidence="1">Cytoplasm</location>
    </subcellularLocation>
</comment>
<name>A0AAV4LS91_BABCB</name>
<evidence type="ECO:0000256" key="5">
    <source>
        <dbReference type="ARBA" id="ARBA00022598"/>
    </source>
</evidence>
<keyword evidence="6" id="KW-0547">Nucleotide-binding</keyword>
<dbReference type="GO" id="GO:0006435">
    <property type="term" value="P:threonyl-tRNA aminoacylation"/>
    <property type="evidence" value="ECO:0007669"/>
    <property type="project" value="InterPro"/>
</dbReference>
<keyword evidence="9" id="KW-0030">Aminoacyl-tRNA synthetase</keyword>
<dbReference type="PANTHER" id="PTHR11451:SF46">
    <property type="entry name" value="THREONINE--TRNA LIGASE"/>
    <property type="match status" value="1"/>
</dbReference>
<dbReference type="SUPFAM" id="SSF55186">
    <property type="entry name" value="ThrRS/AlaRS common domain"/>
    <property type="match status" value="1"/>
</dbReference>
<gene>
    <name evidence="14" type="ORF">BcabD6B2_25620</name>
</gene>
<evidence type="ECO:0000256" key="12">
    <source>
        <dbReference type="ARBA" id="ARBA00072369"/>
    </source>
</evidence>
<dbReference type="InterPro" id="IPR045864">
    <property type="entry name" value="aa-tRNA-synth_II/BPL/LPL"/>
</dbReference>
<evidence type="ECO:0000256" key="4">
    <source>
        <dbReference type="ARBA" id="ARBA00022490"/>
    </source>
</evidence>
<dbReference type="InterPro" id="IPR018163">
    <property type="entry name" value="Thr/Ala-tRNA-synth_IIc_edit"/>
</dbReference>
<dbReference type="FunFam" id="3.30.980.10:FF:000005">
    <property type="entry name" value="Threonyl-tRNA synthetase, mitochondrial"/>
    <property type="match status" value="1"/>
</dbReference>
<reference evidence="14 15" key="1">
    <citation type="submission" date="2021-06" db="EMBL/GenBank/DDBJ databases">
        <title>Genome sequence of Babesia caballi.</title>
        <authorList>
            <person name="Yamagishi J."/>
            <person name="Kidaka T."/>
            <person name="Ochi A."/>
        </authorList>
    </citation>
    <scope>NUCLEOTIDE SEQUENCE [LARGE SCALE GENOMIC DNA]</scope>
    <source>
        <strain evidence="14">USDA-D6B2</strain>
    </source>
</reference>
<dbReference type="InterPro" id="IPR004154">
    <property type="entry name" value="Anticodon-bd"/>
</dbReference>
<dbReference type="Pfam" id="PF07973">
    <property type="entry name" value="tRNA_SAD"/>
    <property type="match status" value="1"/>
</dbReference>
<dbReference type="GO" id="GO:0004829">
    <property type="term" value="F:threonine-tRNA ligase activity"/>
    <property type="evidence" value="ECO:0007669"/>
    <property type="project" value="UniProtKB-EC"/>
</dbReference>
<dbReference type="CDD" id="cd00771">
    <property type="entry name" value="ThrRS_core"/>
    <property type="match status" value="1"/>
</dbReference>
<evidence type="ECO:0000256" key="3">
    <source>
        <dbReference type="ARBA" id="ARBA00013163"/>
    </source>
</evidence>
<evidence type="ECO:0000256" key="11">
    <source>
        <dbReference type="ARBA" id="ARBA00049515"/>
    </source>
</evidence>
<dbReference type="InterPro" id="IPR002314">
    <property type="entry name" value="aa-tRNA-synt_IIb"/>
</dbReference>
<dbReference type="InterPro" id="IPR036621">
    <property type="entry name" value="Anticodon-bd_dom_sf"/>
</dbReference>
<dbReference type="PRINTS" id="PR01047">
    <property type="entry name" value="TRNASYNTHTHR"/>
</dbReference>
<keyword evidence="7" id="KW-0067">ATP-binding</keyword>
<evidence type="ECO:0000259" key="13">
    <source>
        <dbReference type="PROSITE" id="PS50862"/>
    </source>
</evidence>
<sequence length="799" mass="91234">MRVRRTAHSLVDVSSREWSHSCGVLESFDRTSFVTKACSHAFQWPSHLSTYKRGLRRTHTMAENTSGPGATVVNVDDCVVKDASSFQLTKNPDFIKTRLVTFDRLYEQQQKRLNEIEKCDISVELEVPGKPSATITGKSWLTCPADLIQHLSKSEAQGIVVAEILPVGTVMDLVADIEDDKAVNEDWLMWDLYRPLEGDCKLRFHSFDSPKGKHVFWHSSAHMLGSALETLYGAYITIGPALSQGFYYDCYIGSNTLKPEDMGAIAHQVSAMAKVKSPFQRLVCSKEEALELMKHNPFKVELIRKKVPDGTNTVCYRCGDFVDLCRGPHLPFTSTVHHKAFDVTKFSSCYWLSKSSADTLQRVYGISFPKEDQLKEHKRRIEEAKSRDHRVIGTNLNLFHFDNIHSPGSCFWLPNGAKIYNRLVELMRENYRLRGYQEVITPNIFSCELWKTSGHYDNYRENMYMFSVDDSEWGMKGMNCPGHCLMFKYISPSYRQLPMRFADFGVLHRNELSGSLSGLTRVRRFQQDDAHVFCTTDQISEEVLAILNFIDDVYSLFGFKYSFKLSTKPAKALGDAELWEKAEAGLKDALDSCGRPWTLNPGDGAFYGPKIDVILLDCLEREHQCGTVQLDFNLPIRFNLGYRDKEDGENSDCKRGFSRPVIVHRAIFGSLERFIAIVIEHLNGKFPFWLSPTQVAILPISDKHLPYSNKLHRKLVHLGYNCYVDASANTMNKKIKSNQAQRYNFMLIVGDREVETNTVSMRAMDSQANETLTLDQLYDRLAEEAESYKKNISCYHLNE</sequence>
<evidence type="ECO:0000256" key="2">
    <source>
        <dbReference type="ARBA" id="ARBA00008226"/>
    </source>
</evidence>
<dbReference type="CDD" id="cd00860">
    <property type="entry name" value="ThrRS_anticodon"/>
    <property type="match status" value="1"/>
</dbReference>
<dbReference type="SUPFAM" id="SSF55681">
    <property type="entry name" value="Class II aaRS and biotin synthetases"/>
    <property type="match status" value="1"/>
</dbReference>
<dbReference type="PROSITE" id="PS50862">
    <property type="entry name" value="AA_TRNA_LIGASE_II"/>
    <property type="match status" value="1"/>
</dbReference>
<evidence type="ECO:0000256" key="6">
    <source>
        <dbReference type="ARBA" id="ARBA00022741"/>
    </source>
</evidence>
<dbReference type="Pfam" id="PF03129">
    <property type="entry name" value="HGTP_anticodon"/>
    <property type="match status" value="1"/>
</dbReference>
<dbReference type="Gene3D" id="3.40.50.800">
    <property type="entry name" value="Anticodon-binding domain"/>
    <property type="match status" value="1"/>
</dbReference>
<accession>A0AAV4LS91</accession>
<comment type="catalytic activity">
    <reaction evidence="11">
        <text>tRNA(Thr) + L-threonine + ATP = L-threonyl-tRNA(Thr) + AMP + diphosphate + H(+)</text>
        <dbReference type="Rhea" id="RHEA:24624"/>
        <dbReference type="Rhea" id="RHEA-COMP:9670"/>
        <dbReference type="Rhea" id="RHEA-COMP:9704"/>
        <dbReference type="ChEBI" id="CHEBI:15378"/>
        <dbReference type="ChEBI" id="CHEBI:30616"/>
        <dbReference type="ChEBI" id="CHEBI:33019"/>
        <dbReference type="ChEBI" id="CHEBI:57926"/>
        <dbReference type="ChEBI" id="CHEBI:78442"/>
        <dbReference type="ChEBI" id="CHEBI:78534"/>
        <dbReference type="ChEBI" id="CHEBI:456215"/>
        <dbReference type="EC" id="6.1.1.3"/>
    </reaction>
</comment>
<evidence type="ECO:0000256" key="9">
    <source>
        <dbReference type="ARBA" id="ARBA00023146"/>
    </source>
</evidence>
<keyword evidence="5" id="KW-0436">Ligase</keyword>
<dbReference type="FunFam" id="3.30.930.10:FF:000019">
    <property type="entry name" value="Threonine--tRNA ligase"/>
    <property type="match status" value="1"/>
</dbReference>
<dbReference type="HAMAP" id="MF_00184">
    <property type="entry name" value="Thr_tRNA_synth"/>
    <property type="match status" value="1"/>
</dbReference>
<dbReference type="InterPro" id="IPR033728">
    <property type="entry name" value="ThrRS_core"/>
</dbReference>
<comment type="similarity">
    <text evidence="2">Belongs to the class-II aminoacyl-tRNA synthetase family.</text>
</comment>
<evidence type="ECO:0000313" key="15">
    <source>
        <dbReference type="Proteomes" id="UP001497744"/>
    </source>
</evidence>
<evidence type="ECO:0000256" key="8">
    <source>
        <dbReference type="ARBA" id="ARBA00022917"/>
    </source>
</evidence>
<dbReference type="Gene3D" id="3.30.930.10">
    <property type="entry name" value="Bira Bifunctional Protein, Domain 2"/>
    <property type="match status" value="1"/>
</dbReference>
<dbReference type="GO" id="GO:0005524">
    <property type="term" value="F:ATP binding"/>
    <property type="evidence" value="ECO:0007669"/>
    <property type="project" value="UniProtKB-KW"/>
</dbReference>
<dbReference type="InterPro" id="IPR047246">
    <property type="entry name" value="ThrRS_anticodon"/>
</dbReference>
<dbReference type="InterPro" id="IPR002320">
    <property type="entry name" value="Thr-tRNA-ligase_IIa"/>
</dbReference>
<dbReference type="InterPro" id="IPR012947">
    <property type="entry name" value="tRNA_SAD"/>
</dbReference>
<evidence type="ECO:0000313" key="14">
    <source>
        <dbReference type="EMBL" id="GIX63127.1"/>
    </source>
</evidence>
<dbReference type="EMBL" id="BPLF01000002">
    <property type="protein sequence ID" value="GIX63127.1"/>
    <property type="molecule type" value="Genomic_DNA"/>
</dbReference>
<keyword evidence="4" id="KW-0963">Cytoplasm</keyword>
<dbReference type="RefSeq" id="XP_067715196.1">
    <property type="nucleotide sequence ID" value="XM_067859095.1"/>
</dbReference>
<dbReference type="NCBIfam" id="TIGR00418">
    <property type="entry name" value="thrS"/>
    <property type="match status" value="1"/>
</dbReference>
<keyword evidence="15" id="KW-1185">Reference proteome</keyword>